<protein>
    <submittedName>
        <fullName evidence="1">Unannotated protein</fullName>
    </submittedName>
</protein>
<name>A0A6J6DVA9_9ZZZZ</name>
<gene>
    <name evidence="1" type="ORF">UFOPK1603_00833</name>
</gene>
<reference evidence="1" key="1">
    <citation type="submission" date="2020-05" db="EMBL/GenBank/DDBJ databases">
        <authorList>
            <person name="Chiriac C."/>
            <person name="Salcher M."/>
            <person name="Ghai R."/>
            <person name="Kavagutti S V."/>
        </authorList>
    </citation>
    <scope>NUCLEOTIDE SEQUENCE</scope>
</reference>
<dbReference type="EMBL" id="CAEZTG010000063">
    <property type="protein sequence ID" value="CAB4565038.1"/>
    <property type="molecule type" value="Genomic_DNA"/>
</dbReference>
<organism evidence="1">
    <name type="scientific">freshwater metagenome</name>
    <dbReference type="NCBI Taxonomy" id="449393"/>
    <lineage>
        <taxon>unclassified sequences</taxon>
        <taxon>metagenomes</taxon>
        <taxon>ecological metagenomes</taxon>
    </lineage>
</organism>
<accession>A0A6J6DVA9</accession>
<proteinExistence type="predicted"/>
<sequence>MEMRLRRARVGGELGQGISRTRYERGQRFRILVAGRCLHPAHHINPPRTNSLDRFSRIGWVQATGEDHPTTLRKIGDPGPVEGLARAWRG</sequence>
<dbReference type="AlphaFoldDB" id="A0A6J6DVA9"/>
<evidence type="ECO:0000313" key="1">
    <source>
        <dbReference type="EMBL" id="CAB4565038.1"/>
    </source>
</evidence>